<proteinExistence type="predicted"/>
<comment type="caution">
    <text evidence="1">The sequence shown here is derived from an EMBL/GenBank/DDBJ whole genome shotgun (WGS) entry which is preliminary data.</text>
</comment>
<sequence>MALTKSPLTLLLVAAAASTGLSDAANVRQRNLEGLTITTNKNTYTSYPEYAVAMLAAVNKQRATAGLPPLCLNRKLHNAAQSHSDDMAKNNYMGHGGMDGSTMSERISQYGYEWSAVAENVAAGQINVADVMAAWIESPEHLENIMGDYTMFGSAYAFNKNTVHQHYWTQDFGSSETEQCDGSAPKPIIPHVAPPATKPIPPPVTTNGTLTPASSKPKECESLF</sequence>
<name>A0ACC0VK73_9STRA</name>
<reference evidence="1 2" key="1">
    <citation type="journal article" date="2022" name="bioRxiv">
        <title>The genome of the oomycete Peronosclerospora sorghi, a cosmopolitan pathogen of maize and sorghum, is inflated with dispersed pseudogenes.</title>
        <authorList>
            <person name="Fletcher K."/>
            <person name="Martin F."/>
            <person name="Isakeit T."/>
            <person name="Cavanaugh K."/>
            <person name="Magill C."/>
            <person name="Michelmore R."/>
        </authorList>
    </citation>
    <scope>NUCLEOTIDE SEQUENCE [LARGE SCALE GENOMIC DNA]</scope>
    <source>
        <strain evidence="1">P6</strain>
    </source>
</reference>
<protein>
    <submittedName>
        <fullName evidence="1">Uncharacterized protein</fullName>
    </submittedName>
</protein>
<accession>A0ACC0VK73</accession>
<organism evidence="1 2">
    <name type="scientific">Peronosclerospora sorghi</name>
    <dbReference type="NCBI Taxonomy" id="230839"/>
    <lineage>
        <taxon>Eukaryota</taxon>
        <taxon>Sar</taxon>
        <taxon>Stramenopiles</taxon>
        <taxon>Oomycota</taxon>
        <taxon>Peronosporomycetes</taxon>
        <taxon>Peronosporales</taxon>
        <taxon>Peronosporaceae</taxon>
        <taxon>Peronosclerospora</taxon>
    </lineage>
</organism>
<gene>
    <name evidence="1" type="ORF">PsorP6_003183</name>
</gene>
<evidence type="ECO:0000313" key="2">
    <source>
        <dbReference type="Proteomes" id="UP001163321"/>
    </source>
</evidence>
<keyword evidence="2" id="KW-1185">Reference proteome</keyword>
<dbReference type="EMBL" id="CM047587">
    <property type="protein sequence ID" value="KAI9906253.1"/>
    <property type="molecule type" value="Genomic_DNA"/>
</dbReference>
<dbReference type="Proteomes" id="UP001163321">
    <property type="component" value="Chromosome 8"/>
</dbReference>
<evidence type="ECO:0000313" key="1">
    <source>
        <dbReference type="EMBL" id="KAI9906253.1"/>
    </source>
</evidence>